<dbReference type="Pfam" id="PF22617">
    <property type="entry name" value="HCS_D2"/>
    <property type="match status" value="1"/>
</dbReference>
<dbReference type="PROSITE" id="PS00815">
    <property type="entry name" value="AIPM_HOMOCIT_SYNTH_1"/>
    <property type="match status" value="1"/>
</dbReference>
<evidence type="ECO:0000256" key="3">
    <source>
        <dbReference type="RuleBase" id="RU003523"/>
    </source>
</evidence>
<feature type="domain" description="Pyruvate carboxyltransferase" evidence="4">
    <location>
        <begin position="3"/>
        <end position="254"/>
    </location>
</feature>
<dbReference type="Proteomes" id="UP000008718">
    <property type="component" value="Chromosome"/>
</dbReference>
<sequence length="383" mass="41811">MNPYFIDTTLRDGEQSPGVVFSLPEKIRIAALLDGAHIPEIEIGTPAMGEAEVTDIRTICEMGFGFKTLSWCRATKNDIRAASHAGTNGVHVSFPVSPILMKAMEKDSTWVIQQMQQLIEFAYPMFDYVTIGAQDAARAETSFLKEFVCAASAFGAARVRLADTVGILNPITTFDMVSSIRSVEKDLPLEIHAHNDLGMATANTLAAYMAGANCLSTTVNGLGERAGNAAMEEVALALELSAGISSTLRTESFSELSDFVAKVSNRPLNESKPVTGSLVLTHESGVHTNCLLKDRNTYQLIPAAKIGKQEQKFLIGKHSGKATIMHYLSEANLPYTDEDCLSLLERVKECADALKRAITKEELLDIYLELYSNQHHSIVNYKS</sequence>
<evidence type="ECO:0000256" key="1">
    <source>
        <dbReference type="ARBA" id="ARBA00006154"/>
    </source>
</evidence>
<keyword evidence="6" id="KW-1185">Reference proteome</keyword>
<protein>
    <submittedName>
        <fullName evidence="5">Pyruvate carboxyltransferase</fullName>
    </submittedName>
</protein>
<evidence type="ECO:0000313" key="5">
    <source>
        <dbReference type="EMBL" id="ADQ79580.1"/>
    </source>
</evidence>
<name>E4T4D6_PALPW</name>
<gene>
    <name evidence="5" type="ordered locus">Palpr_1434</name>
</gene>
<dbReference type="CDD" id="cd07939">
    <property type="entry name" value="DRE_TIM_NifV"/>
    <property type="match status" value="1"/>
</dbReference>
<dbReference type="PROSITE" id="PS50991">
    <property type="entry name" value="PYR_CT"/>
    <property type="match status" value="1"/>
</dbReference>
<keyword evidence="2 3" id="KW-0808">Transferase</keyword>
<dbReference type="GO" id="GO:0019752">
    <property type="term" value="P:carboxylic acid metabolic process"/>
    <property type="evidence" value="ECO:0007669"/>
    <property type="project" value="InterPro"/>
</dbReference>
<dbReference type="PANTHER" id="PTHR42880">
    <property type="entry name" value="HOMOCITRATE SYNTHASE"/>
    <property type="match status" value="1"/>
</dbReference>
<accession>E4T4D6</accession>
<dbReference type="SUPFAM" id="SSF51569">
    <property type="entry name" value="Aldolase"/>
    <property type="match status" value="1"/>
</dbReference>
<dbReference type="EMBL" id="CP002345">
    <property type="protein sequence ID" value="ADQ79580.1"/>
    <property type="molecule type" value="Genomic_DNA"/>
</dbReference>
<dbReference type="Gene3D" id="3.20.20.70">
    <property type="entry name" value="Aldolase class I"/>
    <property type="match status" value="1"/>
</dbReference>
<dbReference type="KEGG" id="ppn:Palpr_1434"/>
<evidence type="ECO:0000259" key="4">
    <source>
        <dbReference type="PROSITE" id="PS50991"/>
    </source>
</evidence>
<evidence type="ECO:0000313" key="6">
    <source>
        <dbReference type="Proteomes" id="UP000008718"/>
    </source>
</evidence>
<dbReference type="eggNOG" id="COG0119">
    <property type="taxonomic scope" value="Bacteria"/>
</dbReference>
<dbReference type="InterPro" id="IPR002034">
    <property type="entry name" value="AIPM/Hcit_synth_CS"/>
</dbReference>
<organism evidence="5 6">
    <name type="scientific">Paludibacter propionicigenes (strain DSM 17365 / JCM 13257 / WB4)</name>
    <dbReference type="NCBI Taxonomy" id="694427"/>
    <lineage>
        <taxon>Bacteria</taxon>
        <taxon>Pseudomonadati</taxon>
        <taxon>Bacteroidota</taxon>
        <taxon>Bacteroidia</taxon>
        <taxon>Bacteroidales</taxon>
        <taxon>Paludibacteraceae</taxon>
        <taxon>Paludibacter</taxon>
    </lineage>
</organism>
<dbReference type="Gene3D" id="1.10.238.260">
    <property type="match status" value="1"/>
</dbReference>
<evidence type="ECO:0000256" key="2">
    <source>
        <dbReference type="ARBA" id="ARBA00022679"/>
    </source>
</evidence>
<dbReference type="PANTHER" id="PTHR42880:SF1">
    <property type="entry name" value="ISOPROPYLMALATE_HOMOCITRATE_CITRAMALATE SYNTHASE FAMILY PROTEIN"/>
    <property type="match status" value="1"/>
</dbReference>
<reference key="1">
    <citation type="submission" date="2010-11" db="EMBL/GenBank/DDBJ databases">
        <title>The complete genome of Paludibacter propionicigenes DSM 17365.</title>
        <authorList>
            <consortium name="US DOE Joint Genome Institute (JGI-PGF)"/>
            <person name="Lucas S."/>
            <person name="Copeland A."/>
            <person name="Lapidus A."/>
            <person name="Bruce D."/>
            <person name="Goodwin L."/>
            <person name="Pitluck S."/>
            <person name="Kyrpides N."/>
            <person name="Mavromatis K."/>
            <person name="Ivanova N."/>
            <person name="Munk A.C."/>
            <person name="Brettin T."/>
            <person name="Detter J.C."/>
            <person name="Han C."/>
            <person name="Tapia R."/>
            <person name="Land M."/>
            <person name="Hauser L."/>
            <person name="Markowitz V."/>
            <person name="Cheng J.-F."/>
            <person name="Hugenholtz P."/>
            <person name="Woyke T."/>
            <person name="Wu D."/>
            <person name="Gronow S."/>
            <person name="Wellnitz S."/>
            <person name="Brambilla E."/>
            <person name="Klenk H.-P."/>
            <person name="Eisen J.A."/>
        </authorList>
    </citation>
    <scope>NUCLEOTIDE SEQUENCE</scope>
    <source>
        <strain>WB4</strain>
    </source>
</reference>
<dbReference type="Pfam" id="PF00682">
    <property type="entry name" value="HMGL-like"/>
    <property type="match status" value="1"/>
</dbReference>
<dbReference type="OrthoDB" id="9804858at2"/>
<dbReference type="HOGENOM" id="CLU_022158_4_2_10"/>
<reference evidence="5 6" key="2">
    <citation type="journal article" date="2011" name="Stand. Genomic Sci.">
        <title>Complete genome sequence of Paludibacter propionicigenes type strain (WB4).</title>
        <authorList>
            <person name="Gronow S."/>
            <person name="Munk C."/>
            <person name="Lapidus A."/>
            <person name="Nolan M."/>
            <person name="Lucas S."/>
            <person name="Hammon N."/>
            <person name="Deshpande S."/>
            <person name="Cheng J.F."/>
            <person name="Tapia R."/>
            <person name="Han C."/>
            <person name="Goodwin L."/>
            <person name="Pitluck S."/>
            <person name="Liolios K."/>
            <person name="Ivanova N."/>
            <person name="Mavromatis K."/>
            <person name="Mikhailova N."/>
            <person name="Pati A."/>
            <person name="Chen A."/>
            <person name="Palaniappan K."/>
            <person name="Land M."/>
            <person name="Hauser L."/>
            <person name="Chang Y.J."/>
            <person name="Jeffries C.D."/>
            <person name="Brambilla E."/>
            <person name="Rohde M."/>
            <person name="Goker M."/>
            <person name="Detter J.C."/>
            <person name="Woyke T."/>
            <person name="Bristow J."/>
            <person name="Eisen J.A."/>
            <person name="Markowitz V."/>
            <person name="Hugenholtz P."/>
            <person name="Kyrpides N.C."/>
            <person name="Klenk H.P."/>
        </authorList>
    </citation>
    <scope>NUCLEOTIDE SEQUENCE [LARGE SCALE GENOMIC DNA]</scope>
    <source>
        <strain evidence="6">DSM 17365 / JCM 13257 / WB4</strain>
    </source>
</reference>
<dbReference type="RefSeq" id="WP_013444949.1">
    <property type="nucleotide sequence ID" value="NC_014734.1"/>
</dbReference>
<dbReference type="InterPro" id="IPR000891">
    <property type="entry name" value="PYR_CT"/>
</dbReference>
<dbReference type="STRING" id="694427.Palpr_1434"/>
<proteinExistence type="inferred from homology"/>
<dbReference type="InterPro" id="IPR013477">
    <property type="entry name" value="NifV/FrbC"/>
</dbReference>
<comment type="similarity">
    <text evidence="1 3">Belongs to the alpha-IPM synthase/homocitrate synthase family.</text>
</comment>
<dbReference type="InterPro" id="IPR013785">
    <property type="entry name" value="Aldolase_TIM"/>
</dbReference>
<keyword evidence="5" id="KW-0670">Pyruvate</keyword>
<dbReference type="GO" id="GO:0046912">
    <property type="term" value="F:acyltransferase activity, acyl groups converted into alkyl on transfer"/>
    <property type="evidence" value="ECO:0007669"/>
    <property type="project" value="InterPro"/>
</dbReference>
<dbReference type="InterPro" id="IPR054691">
    <property type="entry name" value="LeuA/HCS_post-cat"/>
</dbReference>
<dbReference type="PROSITE" id="PS00816">
    <property type="entry name" value="AIPM_HOMOCIT_SYNTH_2"/>
    <property type="match status" value="1"/>
</dbReference>
<dbReference type="AlphaFoldDB" id="E4T4D6"/>